<feature type="region of interest" description="Disordered" evidence="10">
    <location>
        <begin position="1"/>
        <end position="20"/>
    </location>
</feature>
<dbReference type="OrthoDB" id="28748at2759"/>
<gene>
    <name evidence="12" type="ORF">SOCG_03121</name>
</gene>
<dbReference type="RefSeq" id="XP_013017063.1">
    <property type="nucleotide sequence ID" value="XM_013161609.1"/>
</dbReference>
<dbReference type="UniPathway" id="UPA00196"/>
<evidence type="ECO:0000256" key="1">
    <source>
        <dbReference type="ARBA" id="ARBA00004477"/>
    </source>
</evidence>
<comment type="pathway">
    <text evidence="2">Glycolipid biosynthesis; glycosylphosphatidylinositol-anchor biosynthesis.</text>
</comment>
<reference evidence="12 13" key="1">
    <citation type="journal article" date="2011" name="Science">
        <title>Comparative functional genomics of the fission yeasts.</title>
        <authorList>
            <person name="Rhind N."/>
            <person name="Chen Z."/>
            <person name="Yassour M."/>
            <person name="Thompson D.A."/>
            <person name="Haas B.J."/>
            <person name="Habib N."/>
            <person name="Wapinski I."/>
            <person name="Roy S."/>
            <person name="Lin M.F."/>
            <person name="Heiman D.I."/>
            <person name="Young S.K."/>
            <person name="Furuya K."/>
            <person name="Guo Y."/>
            <person name="Pidoux A."/>
            <person name="Chen H.M."/>
            <person name="Robbertse B."/>
            <person name="Goldberg J.M."/>
            <person name="Aoki K."/>
            <person name="Bayne E.H."/>
            <person name="Berlin A.M."/>
            <person name="Desjardins C.A."/>
            <person name="Dobbs E."/>
            <person name="Dukaj L."/>
            <person name="Fan L."/>
            <person name="FitzGerald M.G."/>
            <person name="French C."/>
            <person name="Gujja S."/>
            <person name="Hansen K."/>
            <person name="Keifenheim D."/>
            <person name="Levin J.Z."/>
            <person name="Mosher R.A."/>
            <person name="Mueller C.A."/>
            <person name="Pfiffner J."/>
            <person name="Priest M."/>
            <person name="Russ C."/>
            <person name="Smialowska A."/>
            <person name="Swoboda P."/>
            <person name="Sykes S.M."/>
            <person name="Vaughn M."/>
            <person name="Vengrova S."/>
            <person name="Yoder R."/>
            <person name="Zeng Q."/>
            <person name="Allshire R."/>
            <person name="Baulcombe D."/>
            <person name="Birren B.W."/>
            <person name="Brown W."/>
            <person name="Ekwall K."/>
            <person name="Kellis M."/>
            <person name="Leatherwood J."/>
            <person name="Levin H."/>
            <person name="Margalit H."/>
            <person name="Martienssen R."/>
            <person name="Nieduszynski C.A."/>
            <person name="Spatafora J.W."/>
            <person name="Friedman N."/>
            <person name="Dalgaard J.Z."/>
            <person name="Baumann P."/>
            <person name="Niki H."/>
            <person name="Regev A."/>
            <person name="Nusbaum C."/>
        </authorList>
    </citation>
    <scope>NUCLEOTIDE SEQUENCE [LARGE SCALE GENOMIC DNA]</scope>
    <source>
        <strain evidence="13">yFS286</strain>
    </source>
</reference>
<keyword evidence="9" id="KW-0325">Glycoprotein</keyword>
<dbReference type="GO" id="GO:0016255">
    <property type="term" value="P:attachment of GPI anchor to protein"/>
    <property type="evidence" value="ECO:0007669"/>
    <property type="project" value="InterPro"/>
</dbReference>
<sequence>MGSHTHKKVSQNKKEKKNCSDDDSKIRKYILFTYYLIFLLGIPIWWKTTTYYRASMPFYEMENARYKLESHLRFTPTFRIENDPDGKLTDLSDKLINEEPQFPFYELQFTESKEAADYSICISKSSESSSYWKGRNLYLEYKEDISEKEIAIMLVNRLYEVFSPEIMDISGKYSQLTSKNVPSKVYNKRSIQFSPQYRILLSLILGEGSHDLYGWEIENAVAKYLHPLIQQLSQIMNLTVESQVQYFVDDPPVTSKEGEYRTAFSDFPKVVNNLEKYLTINSNVREPTLHFVLYVPSQEIQPLKLEDQNGEEVATNSMLLPQWGSIIITNTNNSSSNLLQDFDMRSQFRTISKDLLLLLGVDDFSSFSLNPVVMERMLRQRIAESLVATTDTLLNLSKLIKSIENMAVPKEIQLYVKEALKSLDLAYDTLSERKLSKTLSYSTNSFEKAQKALFHSSMVTTVYFPDESKYGIYAPLFAPIMIPLLLSFIRMVSNALRSMPVFQRKNKSA</sequence>
<evidence type="ECO:0000256" key="4">
    <source>
        <dbReference type="ARBA" id="ARBA00022502"/>
    </source>
</evidence>
<evidence type="ECO:0000313" key="12">
    <source>
        <dbReference type="EMBL" id="EPX73902.1"/>
    </source>
</evidence>
<dbReference type="GO" id="GO:0042765">
    <property type="term" value="C:GPI-anchor transamidase complex"/>
    <property type="evidence" value="ECO:0007669"/>
    <property type="project" value="InterPro"/>
</dbReference>
<feature type="compositionally biased region" description="Basic residues" evidence="10">
    <location>
        <begin position="1"/>
        <end position="16"/>
    </location>
</feature>
<dbReference type="EMBL" id="KE503206">
    <property type="protein sequence ID" value="EPX73902.1"/>
    <property type="molecule type" value="Genomic_DNA"/>
</dbReference>
<comment type="similarity">
    <text evidence="3">Belongs to the PIGS family.</text>
</comment>
<evidence type="ECO:0000256" key="9">
    <source>
        <dbReference type="ARBA" id="ARBA00023180"/>
    </source>
</evidence>
<name>S9Q160_SCHOY</name>
<accession>S9Q160</accession>
<dbReference type="HOGENOM" id="CLU_010026_3_1_1"/>
<organism evidence="12 13">
    <name type="scientific">Schizosaccharomyces octosporus (strain yFS286)</name>
    <name type="common">Fission yeast</name>
    <name type="synonym">Octosporomyces octosporus</name>
    <dbReference type="NCBI Taxonomy" id="483514"/>
    <lineage>
        <taxon>Eukaryota</taxon>
        <taxon>Fungi</taxon>
        <taxon>Dikarya</taxon>
        <taxon>Ascomycota</taxon>
        <taxon>Taphrinomycotina</taxon>
        <taxon>Schizosaccharomycetes</taxon>
        <taxon>Schizosaccharomycetales</taxon>
        <taxon>Schizosaccharomycetaceae</taxon>
        <taxon>Schizosaccharomyces</taxon>
    </lineage>
</organism>
<evidence type="ECO:0000256" key="5">
    <source>
        <dbReference type="ARBA" id="ARBA00022692"/>
    </source>
</evidence>
<evidence type="ECO:0000313" key="13">
    <source>
        <dbReference type="Proteomes" id="UP000016088"/>
    </source>
</evidence>
<evidence type="ECO:0000256" key="10">
    <source>
        <dbReference type="SAM" id="MobiDB-lite"/>
    </source>
</evidence>
<dbReference type="AlphaFoldDB" id="S9Q160"/>
<evidence type="ECO:0000256" key="2">
    <source>
        <dbReference type="ARBA" id="ARBA00004687"/>
    </source>
</evidence>
<dbReference type="PANTHER" id="PTHR21072">
    <property type="entry name" value="GPI TRANSAMIDASE COMPONENT PIG-S"/>
    <property type="match status" value="1"/>
</dbReference>
<evidence type="ECO:0000256" key="8">
    <source>
        <dbReference type="ARBA" id="ARBA00023136"/>
    </source>
</evidence>
<feature type="transmembrane region" description="Helical" evidence="11">
    <location>
        <begin position="29"/>
        <end position="46"/>
    </location>
</feature>
<dbReference type="Pfam" id="PF10510">
    <property type="entry name" value="PIG-S"/>
    <property type="match status" value="1"/>
</dbReference>
<dbReference type="eggNOG" id="KOG2459">
    <property type="taxonomic scope" value="Eukaryota"/>
</dbReference>
<comment type="subcellular location">
    <subcellularLocation>
        <location evidence="1">Endoplasmic reticulum membrane</location>
        <topology evidence="1">Multi-pass membrane protein</topology>
    </subcellularLocation>
</comment>
<keyword evidence="13" id="KW-1185">Reference proteome</keyword>
<dbReference type="Proteomes" id="UP000016088">
    <property type="component" value="Unassembled WGS sequence"/>
</dbReference>
<evidence type="ECO:0000256" key="6">
    <source>
        <dbReference type="ARBA" id="ARBA00022824"/>
    </source>
</evidence>
<dbReference type="VEuPathDB" id="FungiDB:SOCG_03121"/>
<dbReference type="PANTHER" id="PTHR21072:SF13">
    <property type="entry name" value="GPI TRANSAMIDASE COMPONENT PIG-S"/>
    <property type="match status" value="1"/>
</dbReference>
<evidence type="ECO:0000256" key="3">
    <source>
        <dbReference type="ARBA" id="ARBA00005316"/>
    </source>
</evidence>
<keyword evidence="4" id="KW-0337">GPI-anchor biosynthesis</keyword>
<keyword evidence="8 11" id="KW-0472">Membrane</keyword>
<keyword evidence="6" id="KW-0256">Endoplasmic reticulum</keyword>
<keyword evidence="7 11" id="KW-1133">Transmembrane helix</keyword>
<keyword evidence="5 11" id="KW-0812">Transmembrane</keyword>
<protein>
    <submittedName>
        <fullName evidence="12">Pig-S</fullName>
    </submittedName>
</protein>
<dbReference type="GeneID" id="25032093"/>
<dbReference type="InterPro" id="IPR019540">
    <property type="entry name" value="PtdIno-glycan_biosynth_class_S"/>
</dbReference>
<dbReference type="OMA" id="AEHKYAV"/>
<dbReference type="GO" id="GO:0006506">
    <property type="term" value="P:GPI anchor biosynthetic process"/>
    <property type="evidence" value="ECO:0007669"/>
    <property type="project" value="UniProtKB-UniPathway"/>
</dbReference>
<evidence type="ECO:0000256" key="11">
    <source>
        <dbReference type="SAM" id="Phobius"/>
    </source>
</evidence>
<feature type="transmembrane region" description="Helical" evidence="11">
    <location>
        <begin position="470"/>
        <end position="489"/>
    </location>
</feature>
<evidence type="ECO:0000256" key="7">
    <source>
        <dbReference type="ARBA" id="ARBA00022989"/>
    </source>
</evidence>
<proteinExistence type="inferred from homology"/>